<dbReference type="InterPro" id="IPR029069">
    <property type="entry name" value="HotDog_dom_sf"/>
</dbReference>
<dbReference type="InterPro" id="IPR049450">
    <property type="entry name" value="ACOT8-like_C"/>
</dbReference>
<dbReference type="InterPro" id="IPR042171">
    <property type="entry name" value="Acyl-CoA_hotdog"/>
</dbReference>
<dbReference type="PANTHER" id="PTHR47785:SF5">
    <property type="entry name" value="ZN(II)2CYS6 TRANSCRIPTION FACTOR (EUROFUNG)"/>
    <property type="match status" value="1"/>
</dbReference>
<feature type="region of interest" description="Disordered" evidence="2">
    <location>
        <begin position="328"/>
        <end position="358"/>
    </location>
</feature>
<evidence type="ECO:0000259" key="4">
    <source>
        <dbReference type="Pfam" id="PF13622"/>
    </source>
</evidence>
<sequence length="855" mass="95759">MSNSHLPNSHPGVTPTWRPYKFPRIPLPDAIKTSPVADSDGHRYSGSVPPDWCGNGGRRLAAHGGYCATVLMMTARQYHHDRHGSLGNMELLNMSVEYLEPLPQGQFEIALETLNIGKRTSTVKATLKSLEIHENKVCAIAIVRLGTLRDEGHVINIQPSVWPLPDRTKDCNRWSDASYYYMNPPASTVRMYTPSGENAPLWSGRFGGQNTRCQWAKLDNDEKFGFEHLPVLADLVPPIFLNYVEDGMEAASSWGIPTTALNIMFRSEITPQEWLLTRTTMKRLHGGRQDASSFDPASLQILEQLSVIEGLVRGIQPSTSFDFPTAAAISSHQEQQNSPADAHPLQNDLGPDTEPIVPSLNLEASRGSNTDRLLQWPIFDKVLSSLPRFKFFDSNSQEVFTYLDDAVRQTDAPGAHLSLTSGSGSVNISTDKSDIQQLVDSFFQRVNIKNPILSRQEVEEYCHQYYENGPQFNLETGLVLLICALGAVADEFNPLDMGQSPVSSFQTPSRLERLKLGHCYFTASEKRLGAAISRVDTLSIQCLCLAGIYHMYLIRPVQALRLFHAAGSSLQILLSTNSQYSVGGTSQLISSLFWTCSKSESEILAEMPLGIPALRDPPSQDSYPPPQQITRDKSNKWASSEEDSWFFLLSEIALRRITDQVAEIVTKYIDSKIRYQQGQRIEDLVPIVAEFESQVETFRQLLPEAIRFHDVPEPASTEWQQYSRGRYYRVLELMHRPFVFTAIHEPSCSPAVQALAKKGLENGLKYLQHSQASHRHHGLWLQLRNQLRIASLLLGASTIPHFTMPDGWYGGISKTLATLDYWSWEFPSCKSYTDVILALSASSSGTMEERTPMSY</sequence>
<evidence type="ECO:0000259" key="3">
    <source>
        <dbReference type="Pfam" id="PF04082"/>
    </source>
</evidence>
<keyword evidence="1" id="KW-0539">Nucleus</keyword>
<evidence type="ECO:0000256" key="2">
    <source>
        <dbReference type="SAM" id="MobiDB-lite"/>
    </source>
</evidence>
<evidence type="ECO:0000259" key="5">
    <source>
        <dbReference type="Pfam" id="PF20789"/>
    </source>
</evidence>
<dbReference type="EMBL" id="SRMI01000004">
    <property type="protein sequence ID" value="TVY71652.1"/>
    <property type="molecule type" value="Genomic_DNA"/>
</dbReference>
<dbReference type="Proteomes" id="UP000320707">
    <property type="component" value="Unassembled WGS sequence"/>
</dbReference>
<protein>
    <recommendedName>
        <fullName evidence="8">Thioesterase domain-containing protein</fullName>
    </recommendedName>
</protein>
<dbReference type="Pfam" id="PF20789">
    <property type="entry name" value="4HBT_3C"/>
    <property type="match status" value="1"/>
</dbReference>
<evidence type="ECO:0000313" key="7">
    <source>
        <dbReference type="Proteomes" id="UP000320707"/>
    </source>
</evidence>
<dbReference type="InterPro" id="IPR053181">
    <property type="entry name" value="EcdB-like_regulator"/>
</dbReference>
<dbReference type="AlphaFoldDB" id="A0A559LD04"/>
<proteinExistence type="predicted"/>
<evidence type="ECO:0008006" key="8">
    <source>
        <dbReference type="Google" id="ProtNLM"/>
    </source>
</evidence>
<accession>A0A559LD04</accession>
<feature type="domain" description="Xylanolytic transcriptional activator regulatory" evidence="3">
    <location>
        <begin position="440"/>
        <end position="571"/>
    </location>
</feature>
<dbReference type="InterPro" id="IPR049449">
    <property type="entry name" value="TesB_ACOT8-like_N"/>
</dbReference>
<name>A0A559LD04_FUSOC</name>
<dbReference type="GO" id="GO:0003677">
    <property type="term" value="F:DNA binding"/>
    <property type="evidence" value="ECO:0007669"/>
    <property type="project" value="InterPro"/>
</dbReference>
<dbReference type="GO" id="GO:0006351">
    <property type="term" value="P:DNA-templated transcription"/>
    <property type="evidence" value="ECO:0007669"/>
    <property type="project" value="InterPro"/>
</dbReference>
<feature type="region of interest" description="Disordered" evidence="2">
    <location>
        <begin position="615"/>
        <end position="636"/>
    </location>
</feature>
<feature type="domain" description="Acyl-CoA thioesterase-like C-terminal" evidence="5">
    <location>
        <begin position="200"/>
        <end position="291"/>
    </location>
</feature>
<reference evidence="6 7" key="1">
    <citation type="journal article" date="2019" name="Microbiol. Resour. Announc.">
        <title>High-quality draft genome sequence of Fusarium oxysporum f. sp. cubense strain 160527, a causal agent of Panama disease.</title>
        <authorList>
            <person name="Asai S."/>
            <person name="Ayukawa Y."/>
            <person name="Gan P."/>
            <person name="Masuda S."/>
            <person name="Komatsu K."/>
            <person name="Shirasu K."/>
            <person name="Arie T."/>
        </authorList>
    </citation>
    <scope>NUCLEOTIDE SEQUENCE [LARGE SCALE GENOMIC DNA]</scope>
    <source>
        <strain evidence="6 7">160527</strain>
    </source>
</reference>
<dbReference type="SUPFAM" id="SSF54637">
    <property type="entry name" value="Thioesterase/thiol ester dehydrase-isomerase"/>
    <property type="match status" value="1"/>
</dbReference>
<dbReference type="Pfam" id="PF04082">
    <property type="entry name" value="Fungal_trans"/>
    <property type="match status" value="1"/>
</dbReference>
<dbReference type="GO" id="GO:0008270">
    <property type="term" value="F:zinc ion binding"/>
    <property type="evidence" value="ECO:0007669"/>
    <property type="project" value="InterPro"/>
</dbReference>
<evidence type="ECO:0000313" key="6">
    <source>
        <dbReference type="EMBL" id="TVY71652.1"/>
    </source>
</evidence>
<dbReference type="CDD" id="cd12148">
    <property type="entry name" value="fungal_TF_MHR"/>
    <property type="match status" value="1"/>
</dbReference>
<dbReference type="Gene3D" id="2.40.160.210">
    <property type="entry name" value="Acyl-CoA thioesterase, double hotdog domain"/>
    <property type="match status" value="1"/>
</dbReference>
<dbReference type="Pfam" id="PF13622">
    <property type="entry name" value="4HBT_3"/>
    <property type="match status" value="1"/>
</dbReference>
<gene>
    <name evidence="6" type="ORF">Focb16_v011418</name>
</gene>
<evidence type="ECO:0000256" key="1">
    <source>
        <dbReference type="ARBA" id="ARBA00023242"/>
    </source>
</evidence>
<dbReference type="InterPro" id="IPR007219">
    <property type="entry name" value="XnlR_reg_dom"/>
</dbReference>
<organism evidence="6 7">
    <name type="scientific">Fusarium oxysporum f. sp. cubense</name>
    <dbReference type="NCBI Taxonomy" id="61366"/>
    <lineage>
        <taxon>Eukaryota</taxon>
        <taxon>Fungi</taxon>
        <taxon>Dikarya</taxon>
        <taxon>Ascomycota</taxon>
        <taxon>Pezizomycotina</taxon>
        <taxon>Sordariomycetes</taxon>
        <taxon>Hypocreomycetidae</taxon>
        <taxon>Hypocreales</taxon>
        <taxon>Nectriaceae</taxon>
        <taxon>Fusarium</taxon>
        <taxon>Fusarium oxysporum species complex</taxon>
    </lineage>
</organism>
<feature type="compositionally biased region" description="Polar residues" evidence="2">
    <location>
        <begin position="328"/>
        <end position="339"/>
    </location>
</feature>
<comment type="caution">
    <text evidence="6">The sequence shown here is derived from an EMBL/GenBank/DDBJ whole genome shotgun (WGS) entry which is preliminary data.</text>
</comment>
<dbReference type="PANTHER" id="PTHR47785">
    <property type="entry name" value="ZN(II)2CYS6 TRANSCRIPTION FACTOR (EUROFUNG)-RELATED-RELATED"/>
    <property type="match status" value="1"/>
</dbReference>
<feature type="domain" description="Acyl-CoA thioesterase-like N-terminal HotDog" evidence="4">
    <location>
        <begin position="59"/>
        <end position="143"/>
    </location>
</feature>